<sequence>PSQSASPPSPTGSTNGLSPTGSTTVQPPSPNGVGRSYAALGPVTLLAVVLAIFH</sequence>
<feature type="non-terminal residue" evidence="3">
    <location>
        <position position="1"/>
    </location>
</feature>
<accession>A0A699S6X9</accession>
<dbReference type="AlphaFoldDB" id="A0A699S6X9"/>
<keyword evidence="2" id="KW-1133">Transmembrane helix</keyword>
<keyword evidence="2" id="KW-0472">Membrane</keyword>
<proteinExistence type="predicted"/>
<organism evidence="3">
    <name type="scientific">Tanacetum cinerariifolium</name>
    <name type="common">Dalmatian daisy</name>
    <name type="synonym">Chrysanthemum cinerariifolium</name>
    <dbReference type="NCBI Taxonomy" id="118510"/>
    <lineage>
        <taxon>Eukaryota</taxon>
        <taxon>Viridiplantae</taxon>
        <taxon>Streptophyta</taxon>
        <taxon>Embryophyta</taxon>
        <taxon>Tracheophyta</taxon>
        <taxon>Spermatophyta</taxon>
        <taxon>Magnoliopsida</taxon>
        <taxon>eudicotyledons</taxon>
        <taxon>Gunneridae</taxon>
        <taxon>Pentapetalae</taxon>
        <taxon>asterids</taxon>
        <taxon>campanulids</taxon>
        <taxon>Asterales</taxon>
        <taxon>Asteraceae</taxon>
        <taxon>Asteroideae</taxon>
        <taxon>Anthemideae</taxon>
        <taxon>Anthemidinae</taxon>
        <taxon>Tanacetum</taxon>
    </lineage>
</organism>
<dbReference type="EMBL" id="BKCJ011140686">
    <property type="protein sequence ID" value="GFC93005.1"/>
    <property type="molecule type" value="Genomic_DNA"/>
</dbReference>
<evidence type="ECO:0000256" key="1">
    <source>
        <dbReference type="SAM" id="MobiDB-lite"/>
    </source>
</evidence>
<feature type="region of interest" description="Disordered" evidence="1">
    <location>
        <begin position="1"/>
        <end position="36"/>
    </location>
</feature>
<name>A0A699S6X9_TANCI</name>
<reference evidence="3" key="1">
    <citation type="journal article" date="2019" name="Sci. Rep.">
        <title>Draft genome of Tanacetum cinerariifolium, the natural source of mosquito coil.</title>
        <authorList>
            <person name="Yamashiro T."/>
            <person name="Shiraishi A."/>
            <person name="Satake H."/>
            <person name="Nakayama K."/>
        </authorList>
    </citation>
    <scope>NUCLEOTIDE SEQUENCE</scope>
</reference>
<gene>
    <name evidence="3" type="ORF">Tci_864975</name>
</gene>
<feature type="compositionally biased region" description="Polar residues" evidence="1">
    <location>
        <begin position="1"/>
        <end position="26"/>
    </location>
</feature>
<feature type="transmembrane region" description="Helical" evidence="2">
    <location>
        <begin position="36"/>
        <end position="53"/>
    </location>
</feature>
<evidence type="ECO:0000313" key="3">
    <source>
        <dbReference type="EMBL" id="GFC93005.1"/>
    </source>
</evidence>
<evidence type="ECO:0000256" key="2">
    <source>
        <dbReference type="SAM" id="Phobius"/>
    </source>
</evidence>
<keyword evidence="2" id="KW-0812">Transmembrane</keyword>
<comment type="caution">
    <text evidence="3">The sequence shown here is derived from an EMBL/GenBank/DDBJ whole genome shotgun (WGS) entry which is preliminary data.</text>
</comment>
<protein>
    <submittedName>
        <fullName evidence="3">Cupredoxin</fullName>
    </submittedName>
</protein>